<evidence type="ECO:0000313" key="5">
    <source>
        <dbReference type="Proteomes" id="UP000030745"/>
    </source>
</evidence>
<dbReference type="Proteomes" id="UP000030745">
    <property type="component" value="Unassembled WGS sequence"/>
</dbReference>
<keyword evidence="2" id="KW-0539">Nucleus</keyword>
<dbReference type="GO" id="GO:0010468">
    <property type="term" value="P:regulation of gene expression"/>
    <property type="evidence" value="ECO:0007669"/>
    <property type="project" value="TreeGrafter"/>
</dbReference>
<gene>
    <name evidence="4" type="ORF">SPRG_20384</name>
</gene>
<dbReference type="PANTHER" id="PTHR14017">
    <property type="entry name" value="LYSINE-SPECIFIC DEMETHYLASE"/>
    <property type="match status" value="1"/>
</dbReference>
<dbReference type="SMART" id="SM00028">
    <property type="entry name" value="TPR"/>
    <property type="match status" value="3"/>
</dbReference>
<dbReference type="GO" id="GO:0000978">
    <property type="term" value="F:RNA polymerase II cis-regulatory region sequence-specific DNA binding"/>
    <property type="evidence" value="ECO:0007669"/>
    <property type="project" value="TreeGrafter"/>
</dbReference>
<dbReference type="GO" id="GO:0005634">
    <property type="term" value="C:nucleus"/>
    <property type="evidence" value="ECO:0007669"/>
    <property type="project" value="UniProtKB-SubCell"/>
</dbReference>
<dbReference type="AlphaFoldDB" id="A0A067CAH5"/>
<organism evidence="4 5">
    <name type="scientific">Saprolegnia parasitica (strain CBS 223.65)</name>
    <dbReference type="NCBI Taxonomy" id="695850"/>
    <lineage>
        <taxon>Eukaryota</taxon>
        <taxon>Sar</taxon>
        <taxon>Stramenopiles</taxon>
        <taxon>Oomycota</taxon>
        <taxon>Saprolegniomycetes</taxon>
        <taxon>Saprolegniales</taxon>
        <taxon>Saprolegniaceae</taxon>
        <taxon>Saprolegnia</taxon>
    </lineage>
</organism>
<dbReference type="KEGG" id="spar:SPRG_20384"/>
<dbReference type="RefSeq" id="XP_012201614.1">
    <property type="nucleotide sequence ID" value="XM_012346224.1"/>
</dbReference>
<dbReference type="EMBL" id="KK583215">
    <property type="protein sequence ID" value="KDO27744.1"/>
    <property type="molecule type" value="Genomic_DNA"/>
</dbReference>
<evidence type="ECO:0000256" key="2">
    <source>
        <dbReference type="ARBA" id="ARBA00023242"/>
    </source>
</evidence>
<dbReference type="GO" id="GO:0031490">
    <property type="term" value="F:chromatin DNA binding"/>
    <property type="evidence" value="ECO:0007669"/>
    <property type="project" value="TreeGrafter"/>
</dbReference>
<keyword evidence="5" id="KW-1185">Reference proteome</keyword>
<feature type="repeat" description="TPR" evidence="3">
    <location>
        <begin position="85"/>
        <end position="118"/>
    </location>
</feature>
<reference evidence="4 5" key="1">
    <citation type="journal article" date="2013" name="PLoS Genet.">
        <title>Distinctive expansion of potential virulence genes in the genome of the oomycete fish pathogen Saprolegnia parasitica.</title>
        <authorList>
            <person name="Jiang R.H."/>
            <person name="de Bruijn I."/>
            <person name="Haas B.J."/>
            <person name="Belmonte R."/>
            <person name="Lobach L."/>
            <person name="Christie J."/>
            <person name="van den Ackerveken G."/>
            <person name="Bottin A."/>
            <person name="Bulone V."/>
            <person name="Diaz-Moreno S.M."/>
            <person name="Dumas B."/>
            <person name="Fan L."/>
            <person name="Gaulin E."/>
            <person name="Govers F."/>
            <person name="Grenville-Briggs L.J."/>
            <person name="Horner N.R."/>
            <person name="Levin J.Z."/>
            <person name="Mammella M."/>
            <person name="Meijer H.J."/>
            <person name="Morris P."/>
            <person name="Nusbaum C."/>
            <person name="Oome S."/>
            <person name="Phillips A.J."/>
            <person name="van Rooyen D."/>
            <person name="Rzeszutek E."/>
            <person name="Saraiva M."/>
            <person name="Secombes C.J."/>
            <person name="Seidl M.F."/>
            <person name="Snel B."/>
            <person name="Stassen J.H."/>
            <person name="Sykes S."/>
            <person name="Tripathy S."/>
            <person name="van den Berg H."/>
            <person name="Vega-Arreguin J.C."/>
            <person name="Wawra S."/>
            <person name="Young S.K."/>
            <person name="Zeng Q."/>
            <person name="Dieguez-Uribeondo J."/>
            <person name="Russ C."/>
            <person name="Tyler B.M."/>
            <person name="van West P."/>
        </authorList>
    </citation>
    <scope>NUCLEOTIDE SEQUENCE [LARGE SCALE GENOMIC DNA]</scope>
    <source>
        <strain evidence="4 5">CBS 223.65</strain>
    </source>
</reference>
<evidence type="ECO:0000313" key="4">
    <source>
        <dbReference type="EMBL" id="KDO27744.1"/>
    </source>
</evidence>
<evidence type="ECO:0000256" key="1">
    <source>
        <dbReference type="ARBA" id="ARBA00004123"/>
    </source>
</evidence>
<dbReference type="Gene3D" id="1.25.40.10">
    <property type="entry name" value="Tetratricopeptide repeat domain"/>
    <property type="match status" value="2"/>
</dbReference>
<dbReference type="GeneID" id="24141537"/>
<name>A0A067CAH5_SAPPC</name>
<proteinExistence type="predicted"/>
<dbReference type="InterPro" id="IPR011990">
    <property type="entry name" value="TPR-like_helical_dom_sf"/>
</dbReference>
<feature type="repeat" description="TPR" evidence="3">
    <location>
        <begin position="49"/>
        <end position="82"/>
    </location>
</feature>
<dbReference type="Pfam" id="PF13181">
    <property type="entry name" value="TPR_8"/>
    <property type="match status" value="2"/>
</dbReference>
<dbReference type="PROSITE" id="PS50005">
    <property type="entry name" value="TPR"/>
    <property type="match status" value="2"/>
</dbReference>
<dbReference type="SUPFAM" id="SSF48452">
    <property type="entry name" value="TPR-like"/>
    <property type="match status" value="1"/>
</dbReference>
<dbReference type="OrthoDB" id="418911at2759"/>
<comment type="subcellular location">
    <subcellularLocation>
        <location evidence="1">Nucleus</location>
    </subcellularLocation>
</comment>
<dbReference type="VEuPathDB" id="FungiDB:SPRG_20384"/>
<dbReference type="STRING" id="695850.A0A067CAH5"/>
<dbReference type="InterPro" id="IPR019734">
    <property type="entry name" value="TPR_rpt"/>
</dbReference>
<keyword evidence="3" id="KW-0802">TPR repeat</keyword>
<evidence type="ECO:0000256" key="3">
    <source>
        <dbReference type="PROSITE-ProRule" id="PRU00339"/>
    </source>
</evidence>
<dbReference type="InterPro" id="IPR051630">
    <property type="entry name" value="Corepressor-Demethylase"/>
</dbReference>
<accession>A0A067CAH5</accession>
<protein>
    <submittedName>
        <fullName evidence="4">Uncharacterized protein</fullName>
    </submittedName>
</protein>
<dbReference type="PANTHER" id="PTHR14017:SF1">
    <property type="entry name" value="LD02225P"/>
    <property type="match status" value="1"/>
</dbReference>
<sequence>MEESSVSRQLSQCNEDAWMTLARIAEMMGDDDNMLVSYEKALSHNRLNTGALYSIGCCYEKSENFSKAADCFRSLVSLNEHNNNTDAWGHLGYCYMMLNDLANAHTAYQYAMYNNPASQRDPTLWFGIGQLYERSGALDHAEDVV</sequence>